<dbReference type="Proteomes" id="UP000034350">
    <property type="component" value="Unassembled WGS sequence"/>
</dbReference>
<evidence type="ECO:0008006" key="3">
    <source>
        <dbReference type="Google" id="ProtNLM"/>
    </source>
</evidence>
<evidence type="ECO:0000313" key="1">
    <source>
        <dbReference type="EMBL" id="KKO73904.1"/>
    </source>
</evidence>
<comment type="caution">
    <text evidence="1">The sequence shown here is derived from an EMBL/GenBank/DDBJ whole genome shotgun (WGS) entry which is preliminary data.</text>
</comment>
<sequence>MPEIFFVKNCLQNHTVINFIYKRTELPVGIVDTDGHLSYPATTTNLVLYHDVVNHTEGFCESDETHTKNIERFWAHMKSSMRKKHGLKRSSIDERLIQYTFKRRYLMNKKREIFLKLISVYCDYFLFK</sequence>
<organism evidence="1 2">
    <name type="scientific">Vairimorpha ceranae</name>
    <dbReference type="NCBI Taxonomy" id="40302"/>
    <lineage>
        <taxon>Eukaryota</taxon>
        <taxon>Fungi</taxon>
        <taxon>Fungi incertae sedis</taxon>
        <taxon>Microsporidia</taxon>
        <taxon>Nosematidae</taxon>
        <taxon>Vairimorpha</taxon>
    </lineage>
</organism>
<dbReference type="GeneID" id="36319223"/>
<dbReference type="EMBL" id="JPQZ01000181">
    <property type="protein sequence ID" value="KKO73904.1"/>
    <property type="molecule type" value="Genomic_DNA"/>
</dbReference>
<accession>A0A0F9Z7J6</accession>
<proteinExistence type="predicted"/>
<name>A0A0F9Z7J6_9MICR</name>
<dbReference type="RefSeq" id="XP_024329646.1">
    <property type="nucleotide sequence ID" value="XM_024474307.1"/>
</dbReference>
<keyword evidence="2" id="KW-1185">Reference proteome</keyword>
<dbReference type="VEuPathDB" id="MicrosporidiaDB:AAJ76_1810001760"/>
<reference evidence="1 2" key="1">
    <citation type="journal article" date="2015" name="Environ. Microbiol.">
        <title>Genome analyses suggest the presence of polyploidy and recent human-driven expansions in eight global populations of the honeybee pathogen Nosema ceranae.</title>
        <authorList>
            <person name="Pelin A."/>
            <person name="Selman M."/>
            <person name="Aris-Brosou S."/>
            <person name="Farinelli L."/>
            <person name="Corradi N."/>
        </authorList>
    </citation>
    <scope>NUCLEOTIDE SEQUENCE [LARGE SCALE GENOMIC DNA]</scope>
    <source>
        <strain evidence="1 2">PA08 1199</strain>
    </source>
</reference>
<protein>
    <recommendedName>
        <fullName evidence="3">ISXO2-like transposase domain-containing protein</fullName>
    </recommendedName>
</protein>
<dbReference type="AlphaFoldDB" id="A0A0F9Z7J6"/>
<dbReference type="OrthoDB" id="2190141at2759"/>
<gene>
    <name evidence="1" type="ORF">AAJ76_1810001760</name>
</gene>
<evidence type="ECO:0000313" key="2">
    <source>
        <dbReference type="Proteomes" id="UP000034350"/>
    </source>
</evidence>